<dbReference type="FunFam" id="3.40.50.720:FF:000084">
    <property type="entry name" value="Short-chain dehydrogenase reductase"/>
    <property type="match status" value="1"/>
</dbReference>
<reference evidence="4 5" key="1">
    <citation type="submission" date="2019-04" db="EMBL/GenBank/DDBJ databases">
        <title>Draft, Whole-Genome Sequence of the Anthracene-degrading Mycobacterium frederiksbergense LB501T, Isolated from a Polycyclic Aromatic Hydrocarbon (PAH)-Contaminated Soil.</title>
        <authorList>
            <person name="Augelletti F."/>
        </authorList>
    </citation>
    <scope>NUCLEOTIDE SEQUENCE [LARGE SCALE GENOMIC DNA]</scope>
    <source>
        <strain evidence="4 5">LB 501T</strain>
    </source>
</reference>
<accession>A0A6H0S295</accession>
<dbReference type="PANTHER" id="PTHR43477:SF1">
    <property type="entry name" value="DIHYDROANTICAPSIN 7-DEHYDROGENASE"/>
    <property type="match status" value="1"/>
</dbReference>
<dbReference type="Gene3D" id="3.40.50.720">
    <property type="entry name" value="NAD(P)-binding Rossmann-like Domain"/>
    <property type="match status" value="1"/>
</dbReference>
<dbReference type="PANTHER" id="PTHR43477">
    <property type="entry name" value="DIHYDROANTICAPSIN 7-DEHYDROGENASE"/>
    <property type="match status" value="1"/>
</dbReference>
<evidence type="ECO:0000259" key="3">
    <source>
        <dbReference type="SMART" id="SM00822"/>
    </source>
</evidence>
<evidence type="ECO:0000256" key="2">
    <source>
        <dbReference type="ARBA" id="ARBA00023002"/>
    </source>
</evidence>
<keyword evidence="2" id="KW-0560">Oxidoreductase</keyword>
<keyword evidence="5" id="KW-1185">Reference proteome</keyword>
<evidence type="ECO:0000313" key="4">
    <source>
        <dbReference type="EMBL" id="QIV80445.1"/>
    </source>
</evidence>
<evidence type="ECO:0000313" key="5">
    <source>
        <dbReference type="Proteomes" id="UP000501849"/>
    </source>
</evidence>
<proteinExistence type="inferred from homology"/>
<dbReference type="SMART" id="SM00822">
    <property type="entry name" value="PKS_KR"/>
    <property type="match status" value="1"/>
</dbReference>
<dbReference type="NCBIfam" id="NF005559">
    <property type="entry name" value="PRK07231.1"/>
    <property type="match status" value="1"/>
</dbReference>
<dbReference type="Proteomes" id="UP000501849">
    <property type="component" value="Chromosome"/>
</dbReference>
<comment type="similarity">
    <text evidence="1">Belongs to the short-chain dehydrogenases/reductases (SDR) family.</text>
</comment>
<dbReference type="EMBL" id="CP038799">
    <property type="protein sequence ID" value="QIV80445.1"/>
    <property type="molecule type" value="Genomic_DNA"/>
</dbReference>
<dbReference type="KEGG" id="mfre:EXE63_05710"/>
<dbReference type="PRINTS" id="PR00080">
    <property type="entry name" value="SDRFAMILY"/>
</dbReference>
<dbReference type="InterPro" id="IPR057326">
    <property type="entry name" value="KR_dom"/>
</dbReference>
<feature type="domain" description="Ketoreductase" evidence="3">
    <location>
        <begin position="11"/>
        <end position="179"/>
    </location>
</feature>
<dbReference type="PRINTS" id="PR00081">
    <property type="entry name" value="GDHRDH"/>
</dbReference>
<organism evidence="4 5">
    <name type="scientific">Mycolicibacterium frederiksbergense</name>
    <dbReference type="NCBI Taxonomy" id="117567"/>
    <lineage>
        <taxon>Bacteria</taxon>
        <taxon>Bacillati</taxon>
        <taxon>Actinomycetota</taxon>
        <taxon>Actinomycetes</taxon>
        <taxon>Mycobacteriales</taxon>
        <taxon>Mycobacteriaceae</taxon>
        <taxon>Mycolicibacterium</taxon>
    </lineage>
</organism>
<name>A0A6H0S295_9MYCO</name>
<evidence type="ECO:0000256" key="1">
    <source>
        <dbReference type="ARBA" id="ARBA00006484"/>
    </source>
</evidence>
<gene>
    <name evidence="4" type="ORF">EXE63_05710</name>
</gene>
<dbReference type="AlphaFoldDB" id="A0A6H0S295"/>
<dbReference type="InterPro" id="IPR036291">
    <property type="entry name" value="NAD(P)-bd_dom_sf"/>
</dbReference>
<dbReference type="SUPFAM" id="SSF51735">
    <property type="entry name" value="NAD(P)-binding Rossmann-fold domains"/>
    <property type="match status" value="1"/>
</dbReference>
<sequence length="256" mass="26568">MTQGSGRLLGKSAVITGAAFGIGRATAALFAREGARLVVTDIQREPLLALAEELRESGAEVETVIGDVSVQDDARRMIAAAGRFGRLDVLVANAGIIPLGDASEVTVAGWDEVMAIDGRGMFLTCKFAIESMLVTGGGSIVCLSSISGMAGQKRQAAYGPAKFVATGLTKHLAVEWADRGIRVNAVAPGTIRTDAVKRIPDEPGGAEYLESIVRMHPMGRLGEPAEVAQAIVFLASDDASFITGAVLPVDGGYLAQ</sequence>
<protein>
    <submittedName>
        <fullName evidence="4">SDR family oxidoreductase</fullName>
    </submittedName>
</protein>
<dbReference type="InterPro" id="IPR002347">
    <property type="entry name" value="SDR_fam"/>
</dbReference>
<dbReference type="RefSeq" id="WP_168141163.1">
    <property type="nucleotide sequence ID" value="NZ_CBCSDT010000013.1"/>
</dbReference>
<dbReference type="GO" id="GO:0016491">
    <property type="term" value="F:oxidoreductase activity"/>
    <property type="evidence" value="ECO:0007669"/>
    <property type="project" value="UniProtKB-KW"/>
</dbReference>
<dbReference type="Pfam" id="PF13561">
    <property type="entry name" value="adh_short_C2"/>
    <property type="match status" value="1"/>
</dbReference>
<dbReference type="InterPro" id="IPR051122">
    <property type="entry name" value="SDR_DHRS6-like"/>
</dbReference>